<dbReference type="BioCyc" id="SESP1179773:BN6_RS17205-MONOMER"/>
<dbReference type="KEGG" id="sesp:BN6_35490"/>
<organism evidence="1 2">
    <name type="scientific">Saccharothrix espanaensis (strain ATCC 51144 / DSM 44229 / JCM 9112 / NBRC 15066 / NRRL 15764)</name>
    <dbReference type="NCBI Taxonomy" id="1179773"/>
    <lineage>
        <taxon>Bacteria</taxon>
        <taxon>Bacillati</taxon>
        <taxon>Actinomycetota</taxon>
        <taxon>Actinomycetes</taxon>
        <taxon>Pseudonocardiales</taxon>
        <taxon>Pseudonocardiaceae</taxon>
        <taxon>Saccharothrix</taxon>
    </lineage>
</organism>
<dbReference type="AlphaFoldDB" id="K0JZW4"/>
<gene>
    <name evidence="1" type="ordered locus">BN6_35490</name>
</gene>
<evidence type="ECO:0000313" key="2">
    <source>
        <dbReference type="Proteomes" id="UP000006281"/>
    </source>
</evidence>
<dbReference type="HOGENOM" id="CLU_844374_0_0_11"/>
<name>K0JZW4_SACES</name>
<dbReference type="PATRIC" id="fig|1179773.3.peg.3551"/>
<dbReference type="RefSeq" id="WP_015100959.1">
    <property type="nucleotide sequence ID" value="NC_019673.1"/>
</dbReference>
<dbReference type="Proteomes" id="UP000006281">
    <property type="component" value="Chromosome"/>
</dbReference>
<evidence type="ECO:0000313" key="1">
    <source>
        <dbReference type="EMBL" id="CCH30847.1"/>
    </source>
</evidence>
<dbReference type="eggNOG" id="ENOG5031SX8">
    <property type="taxonomic scope" value="Bacteria"/>
</dbReference>
<dbReference type="STRING" id="1179773.BN6_35490"/>
<dbReference type="OrthoDB" id="3521359at2"/>
<evidence type="ECO:0008006" key="3">
    <source>
        <dbReference type="Google" id="ProtNLM"/>
    </source>
</evidence>
<dbReference type="EMBL" id="HE804045">
    <property type="protein sequence ID" value="CCH30847.1"/>
    <property type="molecule type" value="Genomic_DNA"/>
</dbReference>
<keyword evidence="2" id="KW-1185">Reference proteome</keyword>
<accession>K0JZW4</accession>
<sequence>MVDVVVADSLDEVGAEEFHALDGTLGALGSRGRLAQHTGDPRWTARYVLARDGGRLVAAVPLFLGHGTQWSDQVNWPGDWADGQQPVQEKSALVGGRLEIRGSLRCAADPGVARAVGEACRDELVGREVFFGYFDQRQQALADSVFGPVRWLVQYEDFDYPAQVLGDLADVPRSVRQSIRAGERKIVEFGIEATVVPWAEYEGSACALIAAQNKRKAMTDHAALAEYRLDRWAACDGVSVYIAHATTGTEEGAVSLLVYRDEIEVYEVGLPEGDGPSRRTLYSCLTFDEPRRLARELGLRKIRAGLGAGQPKKIRGALPVARGCGRIQL</sequence>
<proteinExistence type="predicted"/>
<protein>
    <recommendedName>
        <fullName evidence="3">BioF2-like acetyltransferase domain-containing protein</fullName>
    </recommendedName>
</protein>
<reference evidence="1 2" key="1">
    <citation type="journal article" date="2012" name="BMC Genomics">
        <title>Complete genome sequence of Saccharothrix espanaensis DSM 44229T and comparison to the other completely sequenced Pseudonocardiaceae.</title>
        <authorList>
            <person name="Strobel T."/>
            <person name="Al-Dilaimi A."/>
            <person name="Blom J."/>
            <person name="Gessner A."/>
            <person name="Kalinowski J."/>
            <person name="Luzhetska M."/>
            <person name="Puhler A."/>
            <person name="Szczepanowski R."/>
            <person name="Bechthold A."/>
            <person name="Ruckert C."/>
        </authorList>
    </citation>
    <scope>NUCLEOTIDE SEQUENCE [LARGE SCALE GENOMIC DNA]</scope>
    <source>
        <strain evidence="2">ATCC 51144 / DSM 44229 / JCM 9112 / NBRC 15066 / NRRL 15764</strain>
    </source>
</reference>